<evidence type="ECO:0000313" key="1">
    <source>
        <dbReference type="Proteomes" id="UP000515154"/>
    </source>
</evidence>
<dbReference type="Proteomes" id="UP000515154">
    <property type="component" value="Linkage group LG6"/>
</dbReference>
<dbReference type="AlphaFoldDB" id="A0A6P7SJL7"/>
<keyword evidence="1" id="KW-1185">Reference proteome</keyword>
<sequence length="293" mass="34300">MSPRMWTKAVFVICLLFIGVDSVFGKGLRISKREAEVIKNLNTESNGRRVKKVGQNEGSLAPQGKDLSNSRERLLMYAKRMYETRNSLANKEPHKNAEKQKKDKPEPLLIRSKRRNLEQPESTNHLLAREKRLSPRDHSKNSGHHHNSHNKNMQHKMKGKGNSHNDDLRLAKDPLSDIEQKHSTKLASFKKNGEMSRRVNGKKNDHKGKREDKRHHNNDHHKKMKAFKKINKKKHDEHKAEHHFKNGHSHGKAKNSNKWKNHDKSNFHKKNNKKHLSHKNQDLTIVKRKDIKF</sequence>
<evidence type="ECO:0000313" key="2">
    <source>
        <dbReference type="RefSeq" id="XP_029638168.1"/>
    </source>
</evidence>
<dbReference type="RefSeq" id="XP_029638168.1">
    <property type="nucleotide sequence ID" value="XM_029782308.2"/>
</dbReference>
<proteinExistence type="predicted"/>
<organism evidence="1 2">
    <name type="scientific">Octopus sinensis</name>
    <name type="common">East Asian common octopus</name>
    <dbReference type="NCBI Taxonomy" id="2607531"/>
    <lineage>
        <taxon>Eukaryota</taxon>
        <taxon>Metazoa</taxon>
        <taxon>Spiralia</taxon>
        <taxon>Lophotrochozoa</taxon>
        <taxon>Mollusca</taxon>
        <taxon>Cephalopoda</taxon>
        <taxon>Coleoidea</taxon>
        <taxon>Octopodiformes</taxon>
        <taxon>Octopoda</taxon>
        <taxon>Incirrata</taxon>
        <taxon>Octopodidae</taxon>
        <taxon>Octopus</taxon>
    </lineage>
</organism>
<dbReference type="KEGG" id="osn:115213366"/>
<protein>
    <submittedName>
        <fullName evidence="2">GATA zinc finger domain-containing protein 14</fullName>
    </submittedName>
</protein>
<gene>
    <name evidence="2" type="primary">LOC115213366</name>
</gene>
<name>A0A6P7SJL7_9MOLL</name>
<accession>A0A6P7SJL7</accession>
<reference evidence="2" key="1">
    <citation type="submission" date="2025-08" db="UniProtKB">
        <authorList>
            <consortium name="RefSeq"/>
        </authorList>
    </citation>
    <scope>IDENTIFICATION</scope>
</reference>